<evidence type="ECO:0000256" key="1">
    <source>
        <dbReference type="SAM" id="Coils"/>
    </source>
</evidence>
<gene>
    <name evidence="2" type="ORF">N7Z68_07535</name>
</gene>
<evidence type="ECO:0000313" key="2">
    <source>
        <dbReference type="EMBL" id="MDE5413235.1"/>
    </source>
</evidence>
<keyword evidence="1" id="KW-0175">Coiled coil</keyword>
<name>A0ABT5VD68_9BACI</name>
<comment type="caution">
    <text evidence="2">The sequence shown here is derived from an EMBL/GenBank/DDBJ whole genome shotgun (WGS) entry which is preliminary data.</text>
</comment>
<accession>A0ABT5VD68</accession>
<dbReference type="RefSeq" id="WP_275117860.1">
    <property type="nucleotide sequence ID" value="NZ_JAOTPO010000004.1"/>
</dbReference>
<dbReference type="Proteomes" id="UP001148125">
    <property type="component" value="Unassembled WGS sequence"/>
</dbReference>
<evidence type="ECO:0000313" key="3">
    <source>
        <dbReference type="Proteomes" id="UP001148125"/>
    </source>
</evidence>
<sequence>MVQKKKVKQLQALKSKTKKSEDTISGIAHKLLNDPKLVEVIKLGSKSHYEFIKLVREYADVIALHLNTPTKDDVANVAQLVKQLEEKIDSLEEKLKDAELGAEKNTPEHYQEHFRTYDKDRKKKWKDMLTQNMFDTSVDNSLGTKELLERLIDRRR</sequence>
<proteinExistence type="predicted"/>
<feature type="coiled-coil region" evidence="1">
    <location>
        <begin position="74"/>
        <end position="101"/>
    </location>
</feature>
<reference evidence="2" key="1">
    <citation type="submission" date="2024-05" db="EMBL/GenBank/DDBJ databases">
        <title>Alkalihalobacillus sp. strain MEB203 novel alkaliphilic bacterium from Lonar Lake, India.</title>
        <authorList>
            <person name="Joshi A."/>
            <person name="Thite S."/>
            <person name="Mengade P."/>
        </authorList>
    </citation>
    <scope>NUCLEOTIDE SEQUENCE</scope>
    <source>
        <strain evidence="2">MEB 203</strain>
    </source>
</reference>
<organism evidence="2 3">
    <name type="scientific">Alkalihalobacterium chitinilyticum</name>
    <dbReference type="NCBI Taxonomy" id="2980103"/>
    <lineage>
        <taxon>Bacteria</taxon>
        <taxon>Bacillati</taxon>
        <taxon>Bacillota</taxon>
        <taxon>Bacilli</taxon>
        <taxon>Bacillales</taxon>
        <taxon>Bacillaceae</taxon>
        <taxon>Alkalihalobacterium</taxon>
    </lineage>
</organism>
<protein>
    <submittedName>
        <fullName evidence="2">Uncharacterized protein</fullName>
    </submittedName>
</protein>
<keyword evidence="3" id="KW-1185">Reference proteome</keyword>
<dbReference type="EMBL" id="JAOTPO010000004">
    <property type="protein sequence ID" value="MDE5413235.1"/>
    <property type="molecule type" value="Genomic_DNA"/>
</dbReference>